<feature type="region of interest" description="Disordered" evidence="2">
    <location>
        <begin position="1"/>
        <end position="67"/>
    </location>
</feature>
<feature type="compositionally biased region" description="Low complexity" evidence="2">
    <location>
        <begin position="12"/>
        <end position="41"/>
    </location>
</feature>
<dbReference type="PANTHER" id="PTHR14096:SF28">
    <property type="entry name" value="APOLIPOPROTEIN L, 1-RELATED"/>
    <property type="match status" value="1"/>
</dbReference>
<dbReference type="GO" id="GO:0042157">
    <property type="term" value="P:lipoprotein metabolic process"/>
    <property type="evidence" value="ECO:0007669"/>
    <property type="project" value="InterPro"/>
</dbReference>
<proteinExistence type="inferred from homology"/>
<dbReference type="AlphaFoldDB" id="A0AA88KLK7"/>
<feature type="region of interest" description="Disordered" evidence="2">
    <location>
        <begin position="100"/>
        <end position="159"/>
    </location>
</feature>
<dbReference type="PANTHER" id="PTHR14096">
    <property type="entry name" value="APOLIPOPROTEIN L"/>
    <property type="match status" value="1"/>
</dbReference>
<dbReference type="RefSeq" id="XP_044550730.1">
    <property type="nucleotide sequence ID" value="XM_044691905.1"/>
</dbReference>
<sequence>MTLHPQPFNNSQQPPMMHPQQQQPPLYQSHPQQQQQQQQPHYQPPPQIPYDQYMQRSQQQQVPQQPQQQYMMMNPHPYHQQQYQNYGNPQFIPQQQQHYPYPHQQQPQPQQQQHWNIPPQPQQQPMQPYSYSSPSMTMNYPSSSPTQPQSISPYPQKGNEVNMSTMMVQQQTTTQLPQQQPPQTVYIPPPQQPQVQQPPVCSTTTTTMTTSFVPLVDQSLINLQTLQQLATSWLSQRQAILLMLSEMTEKLNKHAKSTTKTKMGGTVTNIVGASLIVGGIITAPLTLGGSLLATGAGAAMVGGGTAVTVGAAVSEWQHAKKSAQLIQTALEQDAKAVNEIIALVFDYRITDPLIEQRLLTFTIPHSNATTTVPVLQFVNALVNLKYGTINQNGQLTHGQAGATSLASLVVKGVVPIVSVPIDLCLLVSESKKLHGKEPSKLASQVTPIIDSMKYQTKMATGITSL</sequence>
<dbReference type="GO" id="GO:0005576">
    <property type="term" value="C:extracellular region"/>
    <property type="evidence" value="ECO:0007669"/>
    <property type="project" value="InterPro"/>
</dbReference>
<reference evidence="3 4" key="1">
    <citation type="journal article" date="2018" name="BMC Genomics">
        <title>The genome of Naegleria lovaniensis, the basis for a comparative approach to unravel pathogenicity factors of the human pathogenic amoeba N. fowleri.</title>
        <authorList>
            <person name="Liechti N."/>
            <person name="Schurch N."/>
            <person name="Bruggmann R."/>
            <person name="Wittwer M."/>
        </authorList>
    </citation>
    <scope>NUCLEOTIDE SEQUENCE [LARGE SCALE GENOMIC DNA]</scope>
    <source>
        <strain evidence="3 4">ATCC 30569</strain>
    </source>
</reference>
<dbReference type="GO" id="GO:0008289">
    <property type="term" value="F:lipid binding"/>
    <property type="evidence" value="ECO:0007669"/>
    <property type="project" value="InterPro"/>
</dbReference>
<comment type="similarity">
    <text evidence="1">Belongs to the apolipoprotein L family.</text>
</comment>
<name>A0AA88KLK7_NAELO</name>
<dbReference type="InterPro" id="IPR008405">
    <property type="entry name" value="ApoL"/>
</dbReference>
<feature type="compositionally biased region" description="Low complexity" evidence="2">
    <location>
        <begin position="49"/>
        <end position="67"/>
    </location>
</feature>
<dbReference type="GeneID" id="68094938"/>
<evidence type="ECO:0000256" key="1">
    <source>
        <dbReference type="ARBA" id="ARBA00010090"/>
    </source>
</evidence>
<comment type="caution">
    <text evidence="3">The sequence shown here is derived from an EMBL/GenBank/DDBJ whole genome shotgun (WGS) entry which is preliminary data.</text>
</comment>
<keyword evidence="4" id="KW-1185">Reference proteome</keyword>
<evidence type="ECO:0000256" key="2">
    <source>
        <dbReference type="SAM" id="MobiDB-lite"/>
    </source>
</evidence>
<evidence type="ECO:0000313" key="3">
    <source>
        <dbReference type="EMBL" id="KAG2386738.1"/>
    </source>
</evidence>
<dbReference type="Proteomes" id="UP000816034">
    <property type="component" value="Unassembled WGS sequence"/>
</dbReference>
<dbReference type="GO" id="GO:0016020">
    <property type="term" value="C:membrane"/>
    <property type="evidence" value="ECO:0007669"/>
    <property type="project" value="TreeGrafter"/>
</dbReference>
<dbReference type="EMBL" id="PYSW02000015">
    <property type="protein sequence ID" value="KAG2386738.1"/>
    <property type="molecule type" value="Genomic_DNA"/>
</dbReference>
<gene>
    <name evidence="3" type="ORF">C9374_002482</name>
</gene>
<accession>A0AA88KLK7</accession>
<organism evidence="3 4">
    <name type="scientific">Naegleria lovaniensis</name>
    <name type="common">Amoeba</name>
    <dbReference type="NCBI Taxonomy" id="51637"/>
    <lineage>
        <taxon>Eukaryota</taxon>
        <taxon>Discoba</taxon>
        <taxon>Heterolobosea</taxon>
        <taxon>Tetramitia</taxon>
        <taxon>Eutetramitia</taxon>
        <taxon>Vahlkampfiidae</taxon>
        <taxon>Naegleria</taxon>
    </lineage>
</organism>
<feature type="compositionally biased region" description="Low complexity" evidence="2">
    <location>
        <begin position="100"/>
        <end position="156"/>
    </location>
</feature>
<evidence type="ECO:0000313" key="4">
    <source>
        <dbReference type="Proteomes" id="UP000816034"/>
    </source>
</evidence>
<protein>
    <submittedName>
        <fullName evidence="3">Uncharacterized protein</fullName>
    </submittedName>
</protein>
<dbReference type="GO" id="GO:0006869">
    <property type="term" value="P:lipid transport"/>
    <property type="evidence" value="ECO:0007669"/>
    <property type="project" value="InterPro"/>
</dbReference>